<accession>A0A2R6WSB6</accession>
<proteinExistence type="predicted"/>
<feature type="transmembrane region" description="Helical" evidence="1">
    <location>
        <begin position="26"/>
        <end position="46"/>
    </location>
</feature>
<protein>
    <submittedName>
        <fullName evidence="2">Uncharacterized protein</fullName>
    </submittedName>
</protein>
<dbReference type="Gramene" id="Mp1g25190.1">
    <property type="protein sequence ID" value="Mp1g25190.1.cds1"/>
    <property type="gene ID" value="Mp1g25190"/>
</dbReference>
<dbReference type="OrthoDB" id="10381813at2759"/>
<evidence type="ECO:0000256" key="1">
    <source>
        <dbReference type="SAM" id="Phobius"/>
    </source>
</evidence>
<gene>
    <name evidence="2" type="ORF">MARPO_0061s0006</name>
</gene>
<reference evidence="3" key="1">
    <citation type="journal article" date="2017" name="Cell">
        <title>Insights into land plant evolution garnered from the Marchantia polymorpha genome.</title>
        <authorList>
            <person name="Bowman J.L."/>
            <person name="Kohchi T."/>
            <person name="Yamato K.T."/>
            <person name="Jenkins J."/>
            <person name="Shu S."/>
            <person name="Ishizaki K."/>
            <person name="Yamaoka S."/>
            <person name="Nishihama R."/>
            <person name="Nakamura Y."/>
            <person name="Berger F."/>
            <person name="Adam C."/>
            <person name="Aki S.S."/>
            <person name="Althoff F."/>
            <person name="Araki T."/>
            <person name="Arteaga-Vazquez M.A."/>
            <person name="Balasubrmanian S."/>
            <person name="Barry K."/>
            <person name="Bauer D."/>
            <person name="Boehm C.R."/>
            <person name="Briginshaw L."/>
            <person name="Caballero-Perez J."/>
            <person name="Catarino B."/>
            <person name="Chen F."/>
            <person name="Chiyoda S."/>
            <person name="Chovatia M."/>
            <person name="Davies K.M."/>
            <person name="Delmans M."/>
            <person name="Demura T."/>
            <person name="Dierschke T."/>
            <person name="Dolan L."/>
            <person name="Dorantes-Acosta A.E."/>
            <person name="Eklund D.M."/>
            <person name="Florent S.N."/>
            <person name="Flores-Sandoval E."/>
            <person name="Fujiyama A."/>
            <person name="Fukuzawa H."/>
            <person name="Galik B."/>
            <person name="Grimanelli D."/>
            <person name="Grimwood J."/>
            <person name="Grossniklaus U."/>
            <person name="Hamada T."/>
            <person name="Haseloff J."/>
            <person name="Hetherington A.J."/>
            <person name="Higo A."/>
            <person name="Hirakawa Y."/>
            <person name="Hundley H.N."/>
            <person name="Ikeda Y."/>
            <person name="Inoue K."/>
            <person name="Inoue S.I."/>
            <person name="Ishida S."/>
            <person name="Jia Q."/>
            <person name="Kakita M."/>
            <person name="Kanazawa T."/>
            <person name="Kawai Y."/>
            <person name="Kawashima T."/>
            <person name="Kennedy M."/>
            <person name="Kinose K."/>
            <person name="Kinoshita T."/>
            <person name="Kohara Y."/>
            <person name="Koide E."/>
            <person name="Komatsu K."/>
            <person name="Kopischke S."/>
            <person name="Kubo M."/>
            <person name="Kyozuka J."/>
            <person name="Lagercrantz U."/>
            <person name="Lin S.S."/>
            <person name="Lindquist E."/>
            <person name="Lipzen A.M."/>
            <person name="Lu C.W."/>
            <person name="De Luna E."/>
            <person name="Martienssen R.A."/>
            <person name="Minamino N."/>
            <person name="Mizutani M."/>
            <person name="Mizutani M."/>
            <person name="Mochizuki N."/>
            <person name="Monte I."/>
            <person name="Mosher R."/>
            <person name="Nagasaki H."/>
            <person name="Nakagami H."/>
            <person name="Naramoto S."/>
            <person name="Nishitani K."/>
            <person name="Ohtani M."/>
            <person name="Okamoto T."/>
            <person name="Okumura M."/>
            <person name="Phillips J."/>
            <person name="Pollak B."/>
            <person name="Reinders A."/>
            <person name="Rovekamp M."/>
            <person name="Sano R."/>
            <person name="Sawa S."/>
            <person name="Schmid M.W."/>
            <person name="Shirakawa M."/>
            <person name="Solano R."/>
            <person name="Spunde A."/>
            <person name="Suetsugu N."/>
            <person name="Sugano S."/>
            <person name="Sugiyama A."/>
            <person name="Sun R."/>
            <person name="Suzuki Y."/>
            <person name="Takenaka M."/>
            <person name="Takezawa D."/>
            <person name="Tomogane H."/>
            <person name="Tsuzuki M."/>
            <person name="Ueda T."/>
            <person name="Umeda M."/>
            <person name="Ward J.M."/>
            <person name="Watanabe Y."/>
            <person name="Yazaki K."/>
            <person name="Yokoyama R."/>
            <person name="Yoshitake Y."/>
            <person name="Yotsui I."/>
            <person name="Zachgo S."/>
            <person name="Schmutz J."/>
        </authorList>
    </citation>
    <scope>NUCLEOTIDE SEQUENCE [LARGE SCALE GENOMIC DNA]</scope>
    <source>
        <strain evidence="3">Tak-1</strain>
    </source>
</reference>
<dbReference type="AlphaFoldDB" id="A0A2R6WSB6"/>
<dbReference type="EMBL" id="KZ772733">
    <property type="protein sequence ID" value="PTQ36724.1"/>
    <property type="molecule type" value="Genomic_DNA"/>
</dbReference>
<name>A0A2R6WSB6_MARPO</name>
<evidence type="ECO:0000313" key="3">
    <source>
        <dbReference type="Proteomes" id="UP000244005"/>
    </source>
</evidence>
<keyword evidence="1" id="KW-0812">Transmembrane</keyword>
<keyword evidence="1" id="KW-1133">Transmembrane helix</keyword>
<keyword evidence="3" id="KW-1185">Reference proteome</keyword>
<dbReference type="Proteomes" id="UP000244005">
    <property type="component" value="Unassembled WGS sequence"/>
</dbReference>
<evidence type="ECO:0000313" key="2">
    <source>
        <dbReference type="EMBL" id="PTQ36724.1"/>
    </source>
</evidence>
<organism evidence="2 3">
    <name type="scientific">Marchantia polymorpha</name>
    <name type="common">Common liverwort</name>
    <name type="synonym">Marchantia aquatica</name>
    <dbReference type="NCBI Taxonomy" id="3197"/>
    <lineage>
        <taxon>Eukaryota</taxon>
        <taxon>Viridiplantae</taxon>
        <taxon>Streptophyta</taxon>
        <taxon>Embryophyta</taxon>
        <taxon>Marchantiophyta</taxon>
        <taxon>Marchantiopsida</taxon>
        <taxon>Marchantiidae</taxon>
        <taxon>Marchantiales</taxon>
        <taxon>Marchantiaceae</taxon>
        <taxon>Marchantia</taxon>
    </lineage>
</organism>
<keyword evidence="1" id="KW-0472">Membrane</keyword>
<sequence length="78" mass="8992">MKRSALDLECGSTTCSSELRRRSSTILSVFMAIISLIALGLFWWALDLRLRTRAEYKEYELSLPGESELIRSGNLRYF</sequence>